<dbReference type="InterPro" id="IPR043767">
    <property type="entry name" value="DUF5713"/>
</dbReference>
<protein>
    <submittedName>
        <fullName evidence="2">Uncharacterized protein</fullName>
    </submittedName>
</protein>
<dbReference type="Pfam" id="PF18977">
    <property type="entry name" value="DUF5713"/>
    <property type="match status" value="1"/>
</dbReference>
<keyword evidence="1" id="KW-0812">Transmembrane</keyword>
<organism evidence="2 3">
    <name type="scientific">Aquimarina addita</name>
    <dbReference type="NCBI Taxonomy" id="870485"/>
    <lineage>
        <taxon>Bacteria</taxon>
        <taxon>Pseudomonadati</taxon>
        <taxon>Bacteroidota</taxon>
        <taxon>Flavobacteriia</taxon>
        <taxon>Flavobacteriales</taxon>
        <taxon>Flavobacteriaceae</taxon>
        <taxon>Aquimarina</taxon>
    </lineage>
</organism>
<feature type="transmembrane region" description="Helical" evidence="1">
    <location>
        <begin position="12"/>
        <end position="38"/>
    </location>
</feature>
<dbReference type="EMBL" id="BAABCW010000024">
    <property type="protein sequence ID" value="GAA3520889.1"/>
    <property type="molecule type" value="Genomic_DNA"/>
</dbReference>
<comment type="caution">
    <text evidence="2">The sequence shown here is derived from an EMBL/GenBank/DDBJ whole genome shotgun (WGS) entry which is preliminary data.</text>
</comment>
<evidence type="ECO:0000313" key="3">
    <source>
        <dbReference type="Proteomes" id="UP001500459"/>
    </source>
</evidence>
<dbReference type="RefSeq" id="WP_344930331.1">
    <property type="nucleotide sequence ID" value="NZ_BAABCW010000024.1"/>
</dbReference>
<accession>A0ABP6UWK6</accession>
<gene>
    <name evidence="2" type="ORF">GCM10022393_39010</name>
</gene>
<name>A0ABP6UWK6_9FLAO</name>
<proteinExistence type="predicted"/>
<sequence>MNIKLLRNMIYVMIGLIGLYYIIFFIVPNYIMIPLAAWNSYQAFSESNSNTIVDDKTMNLDQNNLQNKVMVNYEFLAMMYRDPYFPNHVVDKGKLILIDLCFRIEKQSPQSLSELYDLTQEATEKFNLLQVVFDANNSEIETGARECIGADFVFIAKMYGFVDADVEELIASGEW</sequence>
<reference evidence="3" key="1">
    <citation type="journal article" date="2019" name="Int. J. Syst. Evol. Microbiol.">
        <title>The Global Catalogue of Microorganisms (GCM) 10K type strain sequencing project: providing services to taxonomists for standard genome sequencing and annotation.</title>
        <authorList>
            <consortium name="The Broad Institute Genomics Platform"/>
            <consortium name="The Broad Institute Genome Sequencing Center for Infectious Disease"/>
            <person name="Wu L."/>
            <person name="Ma J."/>
        </authorList>
    </citation>
    <scope>NUCLEOTIDE SEQUENCE [LARGE SCALE GENOMIC DNA]</scope>
    <source>
        <strain evidence="3">JCM 17106</strain>
    </source>
</reference>
<evidence type="ECO:0000256" key="1">
    <source>
        <dbReference type="SAM" id="Phobius"/>
    </source>
</evidence>
<evidence type="ECO:0000313" key="2">
    <source>
        <dbReference type="EMBL" id="GAA3520889.1"/>
    </source>
</evidence>
<keyword evidence="1" id="KW-0472">Membrane</keyword>
<dbReference type="Proteomes" id="UP001500459">
    <property type="component" value="Unassembled WGS sequence"/>
</dbReference>
<keyword evidence="1" id="KW-1133">Transmembrane helix</keyword>
<keyword evidence="3" id="KW-1185">Reference proteome</keyword>